<evidence type="ECO:0000313" key="2">
    <source>
        <dbReference type="EMBL" id="EPQ25969.1"/>
    </source>
</evidence>
<sequence length="188" mass="19098">MTRAEVAPSSVAEAQRDKHSRTLPGPASGPNKDGASAPDGASALGNELGGERDARRELAAARREGEDVPPPPASNTASDLGFGQLNGAEQGVATPGAEKRDQMQTSRNSEMHKDQPDLRKIAQSSSASAAHNPTTGSAQLHSTGHSRPEDLLDTVQRSTGTESGTGAAGAKSGAGVEVGRDAATNNVV</sequence>
<dbReference type="AlphaFoldDB" id="A0A061H1I2"/>
<feature type="compositionally biased region" description="Basic and acidic residues" evidence="1">
    <location>
        <begin position="109"/>
        <end position="120"/>
    </location>
</feature>
<feature type="compositionally biased region" description="Low complexity" evidence="1">
    <location>
        <begin position="158"/>
        <end position="177"/>
    </location>
</feature>
<organism evidence="2 3">
    <name type="scientific">Pseudozyma flocculosa PF-1</name>
    <dbReference type="NCBI Taxonomy" id="1277687"/>
    <lineage>
        <taxon>Eukaryota</taxon>
        <taxon>Fungi</taxon>
        <taxon>Dikarya</taxon>
        <taxon>Basidiomycota</taxon>
        <taxon>Ustilaginomycotina</taxon>
        <taxon>Ustilaginomycetes</taxon>
        <taxon>Ustilaginales</taxon>
        <taxon>Ustilaginaceae</taxon>
        <taxon>Pseudozyma</taxon>
    </lineage>
</organism>
<evidence type="ECO:0000313" key="3">
    <source>
        <dbReference type="Proteomes" id="UP000053664"/>
    </source>
</evidence>
<protein>
    <submittedName>
        <fullName evidence="2">Uncharacterized protein</fullName>
    </submittedName>
</protein>
<dbReference type="RefSeq" id="XP_007882157.1">
    <property type="nucleotide sequence ID" value="XM_007883966.1"/>
</dbReference>
<proteinExistence type="predicted"/>
<accession>A0A061H1I2</accession>
<gene>
    <name evidence="2" type="ORF">PFL1_06424</name>
</gene>
<name>A0A061H1I2_9BASI</name>
<dbReference type="GeneID" id="19320501"/>
<reference evidence="2 3" key="1">
    <citation type="journal article" date="2013" name="Plant Cell">
        <title>The transition from a phytopathogenic smut ancestor to an anamorphic biocontrol agent deciphered by comparative whole-genome analysis.</title>
        <authorList>
            <person name="Lefebvre F."/>
            <person name="Joly D.L."/>
            <person name="Labbe C."/>
            <person name="Teichmann B."/>
            <person name="Linning R."/>
            <person name="Belzile F."/>
            <person name="Bakkeren G."/>
            <person name="Belanger R.R."/>
        </authorList>
    </citation>
    <scope>NUCLEOTIDE SEQUENCE [LARGE SCALE GENOMIC DNA]</scope>
    <source>
        <strain evidence="2 3">PF-1</strain>
    </source>
</reference>
<evidence type="ECO:0000256" key="1">
    <source>
        <dbReference type="SAM" id="MobiDB-lite"/>
    </source>
</evidence>
<dbReference type="EMBL" id="KE361648">
    <property type="protein sequence ID" value="EPQ25969.1"/>
    <property type="molecule type" value="Genomic_DNA"/>
</dbReference>
<feature type="compositionally biased region" description="Basic and acidic residues" evidence="1">
    <location>
        <begin position="49"/>
        <end position="66"/>
    </location>
</feature>
<dbReference type="HOGENOM" id="CLU_1441634_0_0_1"/>
<feature type="compositionally biased region" description="Polar residues" evidence="1">
    <location>
        <begin position="122"/>
        <end position="145"/>
    </location>
</feature>
<dbReference type="KEGG" id="pfp:PFL1_06424"/>
<dbReference type="eggNOG" id="ENOG502R2WQ">
    <property type="taxonomic scope" value="Eukaryota"/>
</dbReference>
<dbReference type="OrthoDB" id="3348033at2759"/>
<dbReference type="Proteomes" id="UP000053664">
    <property type="component" value="Unassembled WGS sequence"/>
</dbReference>
<feature type="region of interest" description="Disordered" evidence="1">
    <location>
        <begin position="1"/>
        <end position="188"/>
    </location>
</feature>